<evidence type="ECO:0000259" key="7">
    <source>
        <dbReference type="Pfam" id="PF17827"/>
    </source>
</evidence>
<dbReference type="Pfam" id="PF17827">
    <property type="entry name" value="PrmC_N"/>
    <property type="match status" value="1"/>
</dbReference>
<name>A0ABW5Y8A7_9SPHI</name>
<dbReference type="InterPro" id="IPR019874">
    <property type="entry name" value="RF_methyltr_PrmC"/>
</dbReference>
<dbReference type="PROSITE" id="PS00092">
    <property type="entry name" value="N6_MTASE"/>
    <property type="match status" value="1"/>
</dbReference>
<keyword evidence="4" id="KW-0949">S-adenosyl-L-methionine</keyword>
<evidence type="ECO:0000256" key="4">
    <source>
        <dbReference type="ARBA" id="ARBA00022691"/>
    </source>
</evidence>
<dbReference type="PANTHER" id="PTHR18895">
    <property type="entry name" value="HEMK METHYLTRANSFERASE"/>
    <property type="match status" value="1"/>
</dbReference>
<evidence type="ECO:0000259" key="6">
    <source>
        <dbReference type="Pfam" id="PF05175"/>
    </source>
</evidence>
<dbReference type="InterPro" id="IPR004556">
    <property type="entry name" value="HemK-like"/>
</dbReference>
<keyword evidence="3 8" id="KW-0808">Transferase</keyword>
<dbReference type="InterPro" id="IPR029063">
    <property type="entry name" value="SAM-dependent_MTases_sf"/>
</dbReference>
<evidence type="ECO:0000256" key="5">
    <source>
        <dbReference type="ARBA" id="ARBA00048391"/>
    </source>
</evidence>
<evidence type="ECO:0000256" key="2">
    <source>
        <dbReference type="ARBA" id="ARBA00022603"/>
    </source>
</evidence>
<dbReference type="EC" id="2.1.1.297" evidence="1"/>
<gene>
    <name evidence="8" type="primary">prmC</name>
    <name evidence="8" type="ORF">ACFS5N_01990</name>
</gene>
<protein>
    <recommendedName>
        <fullName evidence="1">peptide chain release factor N(5)-glutamine methyltransferase</fullName>
        <ecNumber evidence="1">2.1.1.297</ecNumber>
    </recommendedName>
</protein>
<organism evidence="8 9">
    <name type="scientific">Mucilaginibacter ximonensis</name>
    <dbReference type="NCBI Taxonomy" id="538021"/>
    <lineage>
        <taxon>Bacteria</taxon>
        <taxon>Pseudomonadati</taxon>
        <taxon>Bacteroidota</taxon>
        <taxon>Sphingobacteriia</taxon>
        <taxon>Sphingobacteriales</taxon>
        <taxon>Sphingobacteriaceae</taxon>
        <taxon>Mucilaginibacter</taxon>
    </lineage>
</organism>
<evidence type="ECO:0000256" key="3">
    <source>
        <dbReference type="ARBA" id="ARBA00022679"/>
    </source>
</evidence>
<evidence type="ECO:0000256" key="1">
    <source>
        <dbReference type="ARBA" id="ARBA00012771"/>
    </source>
</evidence>
<keyword evidence="9" id="KW-1185">Reference proteome</keyword>
<comment type="caution">
    <text evidence="8">The sequence shown here is derived from an EMBL/GenBank/DDBJ whole genome shotgun (WGS) entry which is preliminary data.</text>
</comment>
<dbReference type="Gene3D" id="1.10.8.10">
    <property type="entry name" value="DNA helicase RuvA subunit, C-terminal domain"/>
    <property type="match status" value="1"/>
</dbReference>
<keyword evidence="2 8" id="KW-0489">Methyltransferase</keyword>
<comment type="catalytic activity">
    <reaction evidence="5">
        <text>L-glutaminyl-[peptide chain release factor] + S-adenosyl-L-methionine = N(5)-methyl-L-glutaminyl-[peptide chain release factor] + S-adenosyl-L-homocysteine + H(+)</text>
        <dbReference type="Rhea" id="RHEA:42896"/>
        <dbReference type="Rhea" id="RHEA-COMP:10271"/>
        <dbReference type="Rhea" id="RHEA-COMP:10272"/>
        <dbReference type="ChEBI" id="CHEBI:15378"/>
        <dbReference type="ChEBI" id="CHEBI:30011"/>
        <dbReference type="ChEBI" id="CHEBI:57856"/>
        <dbReference type="ChEBI" id="CHEBI:59789"/>
        <dbReference type="ChEBI" id="CHEBI:61891"/>
        <dbReference type="EC" id="2.1.1.297"/>
    </reaction>
</comment>
<dbReference type="GO" id="GO:0032259">
    <property type="term" value="P:methylation"/>
    <property type="evidence" value="ECO:0007669"/>
    <property type="project" value="UniProtKB-KW"/>
</dbReference>
<sequence>MKTINDVFLTYKQSLTTIYDPQETEAITLMVLTELLNTSKAAIKAFGDRGLTLTQQEELNNILGQLKTGKPLQYALGYAEFYGLRFLVNPSTLIPRPETEELVQWALAYGTGHQNILDIGTGSGCIAISIKNNLPDAQVSAIDISVDALNTAKENARLSGVEINFIKADILNLKSEIEIPKSEIIISNPPYVTLEDKKLMHRNVTDFEPNTALFVPQDDPLIFYKAIANFALTNLNEDGLLFFEINESLGRETARLLLDKGFKDVEIRKDLSGRDRMIRASKP</sequence>
<feature type="domain" description="Methyltransferase small" evidence="6">
    <location>
        <begin position="113"/>
        <end position="196"/>
    </location>
</feature>
<dbReference type="GO" id="GO:0102559">
    <property type="term" value="F:peptide chain release factor N(5)-glutamine methyltransferase activity"/>
    <property type="evidence" value="ECO:0007669"/>
    <property type="project" value="UniProtKB-EC"/>
</dbReference>
<feature type="domain" description="Release factor glutamine methyltransferase N-terminal" evidence="7">
    <location>
        <begin position="29"/>
        <end position="77"/>
    </location>
</feature>
<dbReference type="EMBL" id="JBHUPD010000001">
    <property type="protein sequence ID" value="MFD2871219.1"/>
    <property type="molecule type" value="Genomic_DNA"/>
</dbReference>
<dbReference type="CDD" id="cd02440">
    <property type="entry name" value="AdoMet_MTases"/>
    <property type="match status" value="1"/>
</dbReference>
<dbReference type="InterPro" id="IPR002052">
    <property type="entry name" value="DNA_methylase_N6_adenine_CS"/>
</dbReference>
<dbReference type="PANTHER" id="PTHR18895:SF74">
    <property type="entry name" value="MTRF1L RELEASE FACTOR GLUTAMINE METHYLTRANSFERASE"/>
    <property type="match status" value="1"/>
</dbReference>
<evidence type="ECO:0000313" key="8">
    <source>
        <dbReference type="EMBL" id="MFD2871219.1"/>
    </source>
</evidence>
<proteinExistence type="predicted"/>
<dbReference type="RefSeq" id="WP_377181687.1">
    <property type="nucleotide sequence ID" value="NZ_JBHUPD010000001.1"/>
</dbReference>
<dbReference type="NCBIfam" id="TIGR03534">
    <property type="entry name" value="RF_mod_PrmC"/>
    <property type="match status" value="1"/>
</dbReference>
<dbReference type="Proteomes" id="UP001597557">
    <property type="component" value="Unassembled WGS sequence"/>
</dbReference>
<dbReference type="NCBIfam" id="TIGR00536">
    <property type="entry name" value="hemK_fam"/>
    <property type="match status" value="1"/>
</dbReference>
<dbReference type="Gene3D" id="3.40.50.150">
    <property type="entry name" value="Vaccinia Virus protein VP39"/>
    <property type="match status" value="1"/>
</dbReference>
<dbReference type="InterPro" id="IPR040758">
    <property type="entry name" value="PrmC_N"/>
</dbReference>
<evidence type="ECO:0000313" key="9">
    <source>
        <dbReference type="Proteomes" id="UP001597557"/>
    </source>
</evidence>
<dbReference type="InterPro" id="IPR050320">
    <property type="entry name" value="N5-glutamine_MTase"/>
</dbReference>
<accession>A0ABW5Y8A7</accession>
<dbReference type="InterPro" id="IPR007848">
    <property type="entry name" value="Small_mtfrase_dom"/>
</dbReference>
<dbReference type="Pfam" id="PF05175">
    <property type="entry name" value="MTS"/>
    <property type="match status" value="1"/>
</dbReference>
<dbReference type="SUPFAM" id="SSF53335">
    <property type="entry name" value="S-adenosyl-L-methionine-dependent methyltransferases"/>
    <property type="match status" value="1"/>
</dbReference>
<reference evidence="9" key="1">
    <citation type="journal article" date="2019" name="Int. J. Syst. Evol. Microbiol.">
        <title>The Global Catalogue of Microorganisms (GCM) 10K type strain sequencing project: providing services to taxonomists for standard genome sequencing and annotation.</title>
        <authorList>
            <consortium name="The Broad Institute Genomics Platform"/>
            <consortium name="The Broad Institute Genome Sequencing Center for Infectious Disease"/>
            <person name="Wu L."/>
            <person name="Ma J."/>
        </authorList>
    </citation>
    <scope>NUCLEOTIDE SEQUENCE [LARGE SCALE GENOMIC DNA]</scope>
    <source>
        <strain evidence="9">KCTC 22437</strain>
    </source>
</reference>